<dbReference type="GO" id="GO:0003938">
    <property type="term" value="F:IMP dehydrogenase activity"/>
    <property type="evidence" value="ECO:0007669"/>
    <property type="project" value="InterPro"/>
</dbReference>
<evidence type="ECO:0000259" key="2">
    <source>
        <dbReference type="Pfam" id="PF00478"/>
    </source>
</evidence>
<evidence type="ECO:0000313" key="3">
    <source>
        <dbReference type="EMBL" id="ETO08330.1"/>
    </source>
</evidence>
<feature type="domain" description="IMP dehydrogenase/GMP reductase" evidence="2">
    <location>
        <begin position="1"/>
        <end position="93"/>
    </location>
</feature>
<dbReference type="PANTHER" id="PTHR11911:SF111">
    <property type="entry name" value="INOSINE-5'-MONOPHOSPHATE DEHYDROGENASE"/>
    <property type="match status" value="1"/>
</dbReference>
<keyword evidence="4" id="KW-1185">Reference proteome</keyword>
<dbReference type="Gene3D" id="3.20.20.70">
    <property type="entry name" value="Aldolase class I"/>
    <property type="match status" value="1"/>
</dbReference>
<sequence>MMGSLLAGCEESPGEYVNQDGIKLKTYRGMGSLEAMKKGSDDRYFTERGKIRVAQGVSGTVVDRGPIRKFVPYIVQGVKHGFQDLGVQRLSEKIAILKIKKQGVLFQEDDVFVEIGVFGCLMLCFQFKINIHLPAAFSLYIA</sequence>
<evidence type="ECO:0000256" key="1">
    <source>
        <dbReference type="ARBA" id="ARBA00005502"/>
    </source>
</evidence>
<evidence type="ECO:0000313" key="4">
    <source>
        <dbReference type="Proteomes" id="UP000023152"/>
    </source>
</evidence>
<organism evidence="3 4">
    <name type="scientific">Reticulomyxa filosa</name>
    <dbReference type="NCBI Taxonomy" id="46433"/>
    <lineage>
        <taxon>Eukaryota</taxon>
        <taxon>Sar</taxon>
        <taxon>Rhizaria</taxon>
        <taxon>Retaria</taxon>
        <taxon>Foraminifera</taxon>
        <taxon>Monothalamids</taxon>
        <taxon>Reticulomyxidae</taxon>
        <taxon>Reticulomyxa</taxon>
    </lineage>
</organism>
<dbReference type="AlphaFoldDB" id="X6M5M7"/>
<accession>X6M5M7</accession>
<dbReference type="PANTHER" id="PTHR11911">
    <property type="entry name" value="INOSINE-5-MONOPHOSPHATE DEHYDROGENASE RELATED"/>
    <property type="match status" value="1"/>
</dbReference>
<name>X6M5M7_RETFI</name>
<dbReference type="InterPro" id="IPR013785">
    <property type="entry name" value="Aldolase_TIM"/>
</dbReference>
<dbReference type="EMBL" id="ASPP01025145">
    <property type="protein sequence ID" value="ETO08330.1"/>
    <property type="molecule type" value="Genomic_DNA"/>
</dbReference>
<reference evidence="3 4" key="1">
    <citation type="journal article" date="2013" name="Curr. Biol.">
        <title>The Genome of the Foraminiferan Reticulomyxa filosa.</title>
        <authorList>
            <person name="Glockner G."/>
            <person name="Hulsmann N."/>
            <person name="Schleicher M."/>
            <person name="Noegel A.A."/>
            <person name="Eichinger L."/>
            <person name="Gallinger C."/>
            <person name="Pawlowski J."/>
            <person name="Sierra R."/>
            <person name="Euteneuer U."/>
            <person name="Pillet L."/>
            <person name="Moustafa A."/>
            <person name="Platzer M."/>
            <person name="Groth M."/>
            <person name="Szafranski K."/>
            <person name="Schliwa M."/>
        </authorList>
    </citation>
    <scope>NUCLEOTIDE SEQUENCE [LARGE SCALE GENOMIC DNA]</scope>
</reference>
<comment type="similarity">
    <text evidence="1">Belongs to the IMPDH/GMPR family.</text>
</comment>
<dbReference type="InterPro" id="IPR001093">
    <property type="entry name" value="IMP_DH_GMPRt"/>
</dbReference>
<gene>
    <name evidence="3" type="ORF">RFI_29059</name>
</gene>
<protein>
    <submittedName>
        <fullName evidence="3">IMP dehydrogenase</fullName>
    </submittedName>
</protein>
<dbReference type="OrthoDB" id="416622at2759"/>
<dbReference type="InterPro" id="IPR005990">
    <property type="entry name" value="IMP_DH"/>
</dbReference>
<dbReference type="Proteomes" id="UP000023152">
    <property type="component" value="Unassembled WGS sequence"/>
</dbReference>
<dbReference type="GO" id="GO:0006183">
    <property type="term" value="P:GTP biosynthetic process"/>
    <property type="evidence" value="ECO:0007669"/>
    <property type="project" value="TreeGrafter"/>
</dbReference>
<proteinExistence type="inferred from homology"/>
<dbReference type="SUPFAM" id="SSF51412">
    <property type="entry name" value="Inosine monophosphate dehydrogenase (IMPDH)"/>
    <property type="match status" value="1"/>
</dbReference>
<dbReference type="GO" id="GO:0005737">
    <property type="term" value="C:cytoplasm"/>
    <property type="evidence" value="ECO:0007669"/>
    <property type="project" value="TreeGrafter"/>
</dbReference>
<dbReference type="Pfam" id="PF00478">
    <property type="entry name" value="IMPDH"/>
    <property type="match status" value="1"/>
</dbReference>
<dbReference type="SMART" id="SM01240">
    <property type="entry name" value="IMPDH"/>
    <property type="match status" value="1"/>
</dbReference>
<comment type="caution">
    <text evidence="3">The sequence shown here is derived from an EMBL/GenBank/DDBJ whole genome shotgun (WGS) entry which is preliminary data.</text>
</comment>